<evidence type="ECO:0000256" key="1">
    <source>
        <dbReference type="ARBA" id="ARBA00006844"/>
    </source>
</evidence>
<evidence type="ECO:0000256" key="2">
    <source>
        <dbReference type="ARBA" id="ARBA00023203"/>
    </source>
</evidence>
<dbReference type="InterPro" id="IPR002108">
    <property type="entry name" value="ADF-H"/>
</dbReference>
<evidence type="ECO:0000259" key="3">
    <source>
        <dbReference type="PROSITE" id="PS51263"/>
    </source>
</evidence>
<keyword evidence="2" id="KW-0009">Actin-binding</keyword>
<accession>A0ABV2UNV7</accession>
<dbReference type="RefSeq" id="WP_356674409.1">
    <property type="nucleotide sequence ID" value="NZ_JBEXEF010000180.1"/>
</dbReference>
<evidence type="ECO:0000313" key="4">
    <source>
        <dbReference type="EMBL" id="MET8439099.1"/>
    </source>
</evidence>
<dbReference type="Pfam" id="PF00241">
    <property type="entry name" value="Cofilin_ADF"/>
    <property type="match status" value="1"/>
</dbReference>
<dbReference type="InterPro" id="IPR017904">
    <property type="entry name" value="ADF/Cofilin"/>
</dbReference>
<protein>
    <submittedName>
        <fullName evidence="4">Actin depolymerization factor/cofilin-like domain-containing protein</fullName>
    </submittedName>
</protein>
<dbReference type="CDD" id="cd11286">
    <property type="entry name" value="ADF_cofilin_like"/>
    <property type="match status" value="1"/>
</dbReference>
<name>A0ABV2UNV7_9ACTN</name>
<dbReference type="PROSITE" id="PS51263">
    <property type="entry name" value="ADF_H"/>
    <property type="match status" value="1"/>
</dbReference>
<organism evidence="4 5">
    <name type="scientific">Streptomyces sp. 900116325</name>
    <dbReference type="NCBI Taxonomy" id="3154295"/>
    <lineage>
        <taxon>Bacteria</taxon>
        <taxon>Bacillati</taxon>
        <taxon>Actinomycetota</taxon>
        <taxon>Actinomycetes</taxon>
        <taxon>Kitasatosporales</taxon>
        <taxon>Streptomycetaceae</taxon>
        <taxon>Streptomyces</taxon>
    </lineage>
</organism>
<comment type="similarity">
    <text evidence="1">Belongs to the actin-binding proteins ADF family.</text>
</comment>
<dbReference type="PANTHER" id="PTHR11913">
    <property type="entry name" value="COFILIN-RELATED"/>
    <property type="match status" value="1"/>
</dbReference>
<dbReference type="Proteomes" id="UP001550044">
    <property type="component" value="Unassembled WGS sequence"/>
</dbReference>
<dbReference type="SMART" id="SM00102">
    <property type="entry name" value="ADF"/>
    <property type="match status" value="1"/>
</dbReference>
<dbReference type="EMBL" id="JBEXIP010000088">
    <property type="protein sequence ID" value="MET8439099.1"/>
    <property type="molecule type" value="Genomic_DNA"/>
</dbReference>
<evidence type="ECO:0000313" key="5">
    <source>
        <dbReference type="Proteomes" id="UP001550044"/>
    </source>
</evidence>
<dbReference type="InterPro" id="IPR029006">
    <property type="entry name" value="ADF-H/Gelsolin-like_dom_sf"/>
</dbReference>
<dbReference type="Gene3D" id="3.40.20.10">
    <property type="entry name" value="Severin"/>
    <property type="match status" value="1"/>
</dbReference>
<feature type="domain" description="ADF-H" evidence="3">
    <location>
        <begin position="4"/>
        <end position="134"/>
    </location>
</feature>
<reference evidence="4 5" key="1">
    <citation type="submission" date="2024-06" db="EMBL/GenBank/DDBJ databases">
        <title>The Natural Products Discovery Center: Release of the First 8490 Sequenced Strains for Exploring Actinobacteria Biosynthetic Diversity.</title>
        <authorList>
            <person name="Kalkreuter E."/>
            <person name="Kautsar S.A."/>
            <person name="Yang D."/>
            <person name="Bader C.D."/>
            <person name="Teijaro C.N."/>
            <person name="Fluegel L."/>
            <person name="Davis C.M."/>
            <person name="Simpson J.R."/>
            <person name="Lauterbach L."/>
            <person name="Steele A.D."/>
            <person name="Gui C."/>
            <person name="Meng S."/>
            <person name="Li G."/>
            <person name="Viehrig K."/>
            <person name="Ye F."/>
            <person name="Su P."/>
            <person name="Kiefer A.F."/>
            <person name="Nichols A."/>
            <person name="Cepeda A.J."/>
            <person name="Yan W."/>
            <person name="Fan B."/>
            <person name="Jiang Y."/>
            <person name="Adhikari A."/>
            <person name="Zheng C.-J."/>
            <person name="Schuster L."/>
            <person name="Cowan T.M."/>
            <person name="Smanski M.J."/>
            <person name="Chevrette M.G."/>
            <person name="De Carvalho L.P.S."/>
            <person name="Shen B."/>
        </authorList>
    </citation>
    <scope>NUCLEOTIDE SEQUENCE [LARGE SCALE GENOMIC DNA]</scope>
    <source>
        <strain evidence="4 5">NPDC005137</strain>
    </source>
</reference>
<gene>
    <name evidence="4" type="ORF">ABZV61_41875</name>
</gene>
<dbReference type="SUPFAM" id="SSF55753">
    <property type="entry name" value="Actin depolymerizing proteins"/>
    <property type="match status" value="1"/>
</dbReference>
<comment type="caution">
    <text evidence="4">The sequence shown here is derived from an EMBL/GenBank/DDBJ whole genome shotgun (WGS) entry which is preliminary data.</text>
</comment>
<keyword evidence="5" id="KW-1185">Reference proteome</keyword>
<proteinExistence type="inferred from homology"/>
<sequence length="134" mass="15036">MSGGIPVEDSCIEAFHELKSKRHVNTVIYRLSDNLETVILDFKGNLTHDELLQALPAAETRFVVYDLVFATADGARKEKTVLISWCPEAAEVEQRNAHSTSRNPLRDLLDGVQVYVQATDLSDLEYEELVSRTS</sequence>